<evidence type="ECO:0000256" key="1">
    <source>
        <dbReference type="PROSITE-ProRule" id="PRU00325"/>
    </source>
</evidence>
<name>A0A6P4DJ30_ARADU</name>
<dbReference type="GeneID" id="107491417"/>
<feature type="domain" description="SWIM-type" evidence="3">
    <location>
        <begin position="558"/>
        <end position="594"/>
    </location>
</feature>
<dbReference type="Pfam" id="PF04434">
    <property type="entry name" value="SWIM"/>
    <property type="match status" value="1"/>
</dbReference>
<feature type="region of interest" description="Disordered" evidence="2">
    <location>
        <begin position="719"/>
        <end position="772"/>
    </location>
</feature>
<dbReference type="AlphaFoldDB" id="A0A6P4DJ30"/>
<dbReference type="RefSeq" id="XP_015967752.3">
    <property type="nucleotide sequence ID" value="XM_016112266.3"/>
</dbReference>
<reference evidence="5" key="2">
    <citation type="submission" date="2025-08" db="UniProtKB">
        <authorList>
            <consortium name="RefSeq"/>
        </authorList>
    </citation>
    <scope>IDENTIFICATION</scope>
    <source>
        <tissue evidence="5">Whole plant</tissue>
    </source>
</reference>
<dbReference type="Pfam" id="PF03101">
    <property type="entry name" value="FAR1"/>
    <property type="match status" value="1"/>
</dbReference>
<dbReference type="PROSITE" id="PS50966">
    <property type="entry name" value="ZF_SWIM"/>
    <property type="match status" value="1"/>
</dbReference>
<dbReference type="InterPro" id="IPR007527">
    <property type="entry name" value="Znf_SWIM"/>
</dbReference>
<keyword evidence="1" id="KW-0479">Metal-binding</keyword>
<sequence length="772" mass="89630">MVDSIEESSHNQIGNVSAEEMDELLVDSDGNDVENLLLNSTGSIGRVNFIGLSVDAAKKYVFSDLDVAYAFYNAFGRVNGFSIRKFKVGRSEIDKRILWQTFVCSRQGYRIFRGVDETNRKRAPKPETRCGCVAQIRVHIDVGRDWWYTTLFQNEHNHELVPPTLSRLLRSQRRMTDQEIQRMNDMRDAGISTTQIYMQFSEQSGGFENVRFRRKDMYNQIEKQRQLMESDVTETLKYLKKRKKLDPKFYWSYEVDNNGVFRHLIWMDGKSRVDFEVFGDVMAFDATYKKNKYKFPLVVFSGVNHHLQTIVFGSAIVADEGEGTYIWLLQRFVEAMNGKRPNAVITDGAKAMKLAIEKVFPDAHHRLCGWHLLRNATSNVSNPKFTQQFRKCMLGDYEIDEFEERWASMVNSFGVKNMEWVETTYGIKDMWATAHMRGKFFAGLRTTSRCEALHSQVARFVKSGYSIKEFLHHFRRWMGLLRNNKAEADYYTSYGFPIMQTQVQALERSGASVYTREVFYLFRSLLLKASSVIIVDWRETLCSVNYDVRKYCELTRKWVVSYWPGSSEFRCSCQRMESFGIPCVHIIRLLIYLQITELPESLILKRWTMKAKEAHIRLEQQGSLVGDGSYESRIAAMNDELEGLPFAACGDLSDFKDVMEWVRNKKAELFAKHKKNREGSSKSAGEKFKTWTVATSKEPGDKKKKRRIRCSRCNGIGHNRRNCRRGDEHNQMESGDEGGSEDDDDWSSQTSEEEIDEMDFDVTIANQKGKYH</sequence>
<dbReference type="PANTHER" id="PTHR47718">
    <property type="entry name" value="OS01G0519700 PROTEIN"/>
    <property type="match status" value="1"/>
</dbReference>
<dbReference type="KEGG" id="adu:107491417"/>
<dbReference type="GO" id="GO:0008270">
    <property type="term" value="F:zinc ion binding"/>
    <property type="evidence" value="ECO:0007669"/>
    <property type="project" value="UniProtKB-KW"/>
</dbReference>
<keyword evidence="1" id="KW-0863">Zinc-finger</keyword>
<accession>A0A6P4DJ30</accession>
<gene>
    <name evidence="5" type="primary">LOC107491417</name>
</gene>
<protein>
    <submittedName>
        <fullName evidence="5">Protein FAR1-RELATED SEQUENCE 5</fullName>
    </submittedName>
</protein>
<evidence type="ECO:0000259" key="3">
    <source>
        <dbReference type="PROSITE" id="PS50966"/>
    </source>
</evidence>
<dbReference type="InterPro" id="IPR018289">
    <property type="entry name" value="MULE_transposase_dom"/>
</dbReference>
<proteinExistence type="predicted"/>
<feature type="compositionally biased region" description="Acidic residues" evidence="2">
    <location>
        <begin position="734"/>
        <end position="760"/>
    </location>
</feature>
<evidence type="ECO:0000313" key="5">
    <source>
        <dbReference type="RefSeq" id="XP_015967752.3"/>
    </source>
</evidence>
<keyword evidence="1" id="KW-0862">Zinc</keyword>
<reference evidence="4" key="1">
    <citation type="journal article" date="2016" name="Nat. Genet.">
        <title>The genome sequences of Arachis duranensis and Arachis ipaensis, the diploid ancestors of cultivated peanut.</title>
        <authorList>
            <person name="Bertioli D.J."/>
            <person name="Cannon S.B."/>
            <person name="Froenicke L."/>
            <person name="Huang G."/>
            <person name="Farmer A.D."/>
            <person name="Cannon E.K."/>
            <person name="Liu X."/>
            <person name="Gao D."/>
            <person name="Clevenger J."/>
            <person name="Dash S."/>
            <person name="Ren L."/>
            <person name="Moretzsohn M.C."/>
            <person name="Shirasawa K."/>
            <person name="Huang W."/>
            <person name="Vidigal B."/>
            <person name="Abernathy B."/>
            <person name="Chu Y."/>
            <person name="Niederhuth C.E."/>
            <person name="Umale P."/>
            <person name="Araujo A.C."/>
            <person name="Kozik A."/>
            <person name="Kim K.D."/>
            <person name="Burow M.D."/>
            <person name="Varshney R.K."/>
            <person name="Wang X."/>
            <person name="Zhang X."/>
            <person name="Barkley N."/>
            <person name="Guimaraes P.M."/>
            <person name="Isobe S."/>
            <person name="Guo B."/>
            <person name="Liao B."/>
            <person name="Stalker H.T."/>
            <person name="Schmitz R.J."/>
            <person name="Scheffler B.E."/>
            <person name="Leal-Bertioli S.C."/>
            <person name="Xun X."/>
            <person name="Jackson S.A."/>
            <person name="Michelmore R."/>
            <person name="Ozias-Akins P."/>
        </authorList>
    </citation>
    <scope>NUCLEOTIDE SEQUENCE [LARGE SCALE GENOMIC DNA]</scope>
    <source>
        <strain evidence="4">cv. V14167</strain>
    </source>
</reference>
<dbReference type="InterPro" id="IPR004330">
    <property type="entry name" value="FAR1_DNA_bnd_dom"/>
</dbReference>
<dbReference type="Proteomes" id="UP000515211">
    <property type="component" value="Chromosome 5"/>
</dbReference>
<evidence type="ECO:0000256" key="2">
    <source>
        <dbReference type="SAM" id="MobiDB-lite"/>
    </source>
</evidence>
<dbReference type="PANTHER" id="PTHR47718:SF15">
    <property type="entry name" value="PROTEIN FAR1-RELATED SEQUENCE 5-LIKE"/>
    <property type="match status" value="1"/>
</dbReference>
<evidence type="ECO:0000313" key="4">
    <source>
        <dbReference type="Proteomes" id="UP000515211"/>
    </source>
</evidence>
<keyword evidence="4" id="KW-1185">Reference proteome</keyword>
<organism evidence="4 5">
    <name type="scientific">Arachis duranensis</name>
    <name type="common">Wild peanut</name>
    <dbReference type="NCBI Taxonomy" id="130453"/>
    <lineage>
        <taxon>Eukaryota</taxon>
        <taxon>Viridiplantae</taxon>
        <taxon>Streptophyta</taxon>
        <taxon>Embryophyta</taxon>
        <taxon>Tracheophyta</taxon>
        <taxon>Spermatophyta</taxon>
        <taxon>Magnoliopsida</taxon>
        <taxon>eudicotyledons</taxon>
        <taxon>Gunneridae</taxon>
        <taxon>Pentapetalae</taxon>
        <taxon>rosids</taxon>
        <taxon>fabids</taxon>
        <taxon>Fabales</taxon>
        <taxon>Fabaceae</taxon>
        <taxon>Papilionoideae</taxon>
        <taxon>50 kb inversion clade</taxon>
        <taxon>dalbergioids sensu lato</taxon>
        <taxon>Dalbergieae</taxon>
        <taxon>Pterocarpus clade</taxon>
        <taxon>Arachis</taxon>
    </lineage>
</organism>
<dbReference type="Pfam" id="PF10551">
    <property type="entry name" value="MULE"/>
    <property type="match status" value="1"/>
</dbReference>